<dbReference type="InterPro" id="IPR051406">
    <property type="entry name" value="PLD_domain"/>
</dbReference>
<gene>
    <name evidence="6" type="ORF">AKJ46_00690</name>
</gene>
<keyword evidence="3" id="KW-0443">Lipid metabolism</keyword>
<evidence type="ECO:0000259" key="5">
    <source>
        <dbReference type="PROSITE" id="PS50035"/>
    </source>
</evidence>
<evidence type="ECO:0000313" key="7">
    <source>
        <dbReference type="Proteomes" id="UP000070038"/>
    </source>
</evidence>
<dbReference type="PANTHER" id="PTHR43856">
    <property type="entry name" value="CARDIOLIPIN HYDROLASE"/>
    <property type="match status" value="1"/>
</dbReference>
<dbReference type="PROSITE" id="PS50035">
    <property type="entry name" value="PLD"/>
    <property type="match status" value="2"/>
</dbReference>
<dbReference type="GO" id="GO:0016042">
    <property type="term" value="P:lipid catabolic process"/>
    <property type="evidence" value="ECO:0007669"/>
    <property type="project" value="UniProtKB-KW"/>
</dbReference>
<keyword evidence="2" id="KW-0442">Lipid degradation</keyword>
<evidence type="ECO:0000256" key="1">
    <source>
        <dbReference type="ARBA" id="ARBA00022801"/>
    </source>
</evidence>
<comment type="caution">
    <text evidence="6">The sequence shown here is derived from an EMBL/GenBank/DDBJ whole genome shotgun (WGS) entry which is preliminary data.</text>
</comment>
<name>A0A133VS28_9EURY</name>
<keyword evidence="7" id="KW-1185">Reference proteome</keyword>
<proteinExistence type="predicted"/>
<organism evidence="6 7">
    <name type="scientific">candidate division MSBL1 archaeon SCGC-AAA833K04</name>
    <dbReference type="NCBI Taxonomy" id="1698258"/>
    <lineage>
        <taxon>Archaea</taxon>
        <taxon>Methanobacteriati</taxon>
        <taxon>Methanobacteriota</taxon>
        <taxon>candidate division MSBL1</taxon>
    </lineage>
</organism>
<sequence>MADEWTTALDSTLRDEPNVEVKEVDFDIHSKYFVIDNRIAFVGSQNWSNGGIQSNHELGVLIENKSVAGSYTYIFESGWSAAGGKNRGAKYWKTDWLYPAVSGPEMPPEPKTTVSALENLIDSANENVKIFNYIFTTGADPIANALTEAANRDVKIQLMVDAYYYENLFEDVWPEMSFCSYVDFSERLEELNSADGISVKGIHLGDWVASHQKVLVVDDKRMYVGSANLATKSMGTNPGYWRREVGVVIDNLTLGTALSESFDIYWNSEHSKGLDRGENEGIQINIYVVIVVASIIIAVIVVVWAWRTIRLRRTRKTQKWTRNPTHP</sequence>
<dbReference type="Proteomes" id="UP000070038">
    <property type="component" value="Unassembled WGS sequence"/>
</dbReference>
<keyword evidence="4" id="KW-0472">Membrane</keyword>
<dbReference type="PANTHER" id="PTHR43856:SF1">
    <property type="entry name" value="MITOCHONDRIAL CARDIOLIPIN HYDROLASE"/>
    <property type="match status" value="1"/>
</dbReference>
<evidence type="ECO:0000256" key="2">
    <source>
        <dbReference type="ARBA" id="ARBA00022963"/>
    </source>
</evidence>
<dbReference type="SMART" id="SM00155">
    <property type="entry name" value="PLDc"/>
    <property type="match status" value="2"/>
</dbReference>
<keyword evidence="4" id="KW-0812">Transmembrane</keyword>
<keyword evidence="4" id="KW-1133">Transmembrane helix</keyword>
<feature type="domain" description="PLD phosphodiesterase" evidence="5">
    <location>
        <begin position="24"/>
        <end position="51"/>
    </location>
</feature>
<dbReference type="GO" id="GO:0016891">
    <property type="term" value="F:RNA endonuclease activity producing 5'-phosphomonoesters, hydrolytic mechanism"/>
    <property type="evidence" value="ECO:0007669"/>
    <property type="project" value="TreeGrafter"/>
</dbReference>
<reference evidence="6 7" key="1">
    <citation type="journal article" date="2016" name="Sci. Rep.">
        <title>Metabolic traits of an uncultured archaeal lineage -MSBL1- from brine pools of the Red Sea.</title>
        <authorList>
            <person name="Mwirichia R."/>
            <person name="Alam I."/>
            <person name="Rashid M."/>
            <person name="Vinu M."/>
            <person name="Ba-Alawi W."/>
            <person name="Anthony Kamau A."/>
            <person name="Kamanda Ngugi D."/>
            <person name="Goker M."/>
            <person name="Klenk H.P."/>
            <person name="Bajic V."/>
            <person name="Stingl U."/>
        </authorList>
    </citation>
    <scope>NUCLEOTIDE SEQUENCE [LARGE SCALE GENOMIC DNA]</scope>
    <source>
        <strain evidence="6">SCGC-AAA833K04</strain>
    </source>
</reference>
<evidence type="ECO:0000313" key="6">
    <source>
        <dbReference type="EMBL" id="KXB09233.1"/>
    </source>
</evidence>
<feature type="transmembrane region" description="Helical" evidence="4">
    <location>
        <begin position="284"/>
        <end position="306"/>
    </location>
</feature>
<dbReference type="SUPFAM" id="SSF56024">
    <property type="entry name" value="Phospholipase D/nuclease"/>
    <property type="match status" value="2"/>
</dbReference>
<evidence type="ECO:0000256" key="3">
    <source>
        <dbReference type="ARBA" id="ARBA00023098"/>
    </source>
</evidence>
<dbReference type="Gene3D" id="3.30.870.10">
    <property type="entry name" value="Endonuclease Chain A"/>
    <property type="match status" value="2"/>
</dbReference>
<dbReference type="InterPro" id="IPR025202">
    <property type="entry name" value="PLD-like_dom"/>
</dbReference>
<dbReference type="Pfam" id="PF13091">
    <property type="entry name" value="PLDc_2"/>
    <property type="match status" value="2"/>
</dbReference>
<evidence type="ECO:0000256" key="4">
    <source>
        <dbReference type="SAM" id="Phobius"/>
    </source>
</evidence>
<dbReference type="EMBL" id="LHYN01000009">
    <property type="protein sequence ID" value="KXB09233.1"/>
    <property type="molecule type" value="Genomic_DNA"/>
</dbReference>
<dbReference type="InterPro" id="IPR001736">
    <property type="entry name" value="PLipase_D/transphosphatidylase"/>
</dbReference>
<feature type="domain" description="PLD phosphodiesterase" evidence="5">
    <location>
        <begin position="211"/>
        <end position="233"/>
    </location>
</feature>
<keyword evidence="1" id="KW-0378">Hydrolase</keyword>
<dbReference type="CDD" id="cd00138">
    <property type="entry name" value="PLDc_SF"/>
    <property type="match status" value="1"/>
</dbReference>
<dbReference type="AlphaFoldDB" id="A0A133VS28"/>
<accession>A0A133VS28</accession>
<protein>
    <recommendedName>
        <fullName evidence="5">PLD phosphodiesterase domain-containing protein</fullName>
    </recommendedName>
</protein>